<evidence type="ECO:0000313" key="1">
    <source>
        <dbReference type="EMBL" id="KDB53036.1"/>
    </source>
</evidence>
<accession>A0A059KNQ7</accession>
<evidence type="ECO:0000313" key="2">
    <source>
        <dbReference type="Proteomes" id="UP000026714"/>
    </source>
</evidence>
<dbReference type="EMBL" id="AZRA01000032">
    <property type="protein sequence ID" value="KDB53036.1"/>
    <property type="molecule type" value="Genomic_DNA"/>
</dbReference>
<organism evidence="1 2">
    <name type="scientific">Sphaerotilus natans subsp. natans DSM 6575</name>
    <dbReference type="NCBI Taxonomy" id="1286631"/>
    <lineage>
        <taxon>Bacteria</taxon>
        <taxon>Pseudomonadati</taxon>
        <taxon>Pseudomonadota</taxon>
        <taxon>Betaproteobacteria</taxon>
        <taxon>Burkholderiales</taxon>
        <taxon>Sphaerotilaceae</taxon>
        <taxon>Sphaerotilus</taxon>
    </lineage>
</organism>
<dbReference type="AlphaFoldDB" id="A0A059KNQ7"/>
<sequence>MNTDDPAAARHQIASRIHDLLRRETGQEIDTALMLGPPEYARAVLSLCRACGHAELALLADQFTALLRPPLRAATPDRSLRR</sequence>
<proteinExistence type="predicted"/>
<keyword evidence="2" id="KW-1185">Reference proteome</keyword>
<dbReference type="Proteomes" id="UP000026714">
    <property type="component" value="Unassembled WGS sequence"/>
</dbReference>
<gene>
    <name evidence="1" type="ORF">X805_13980</name>
</gene>
<name>A0A059KNQ7_9BURK</name>
<protein>
    <submittedName>
        <fullName evidence="1">Uncharacterized protein</fullName>
    </submittedName>
</protein>
<dbReference type="STRING" id="34103.SAMN05421778_102262"/>
<comment type="caution">
    <text evidence="1">The sequence shown here is derived from an EMBL/GenBank/DDBJ whole genome shotgun (WGS) entry which is preliminary data.</text>
</comment>
<dbReference type="RefSeq" id="WP_037479839.1">
    <property type="nucleotide sequence ID" value="NZ_AZRA01000032.1"/>
</dbReference>
<reference evidence="1 2" key="1">
    <citation type="journal article" date="2014" name="FEMS Microbiol. Ecol.">
        <title>Sphaerotilus natans encrusted with nanoball-shaped Fe(III) oxide minerals formed by nitrate-reducing mixotrophic Fe(II) oxidation.</title>
        <authorList>
            <person name="Park S."/>
            <person name="Kim D.H."/>
            <person name="Lee J.H."/>
            <person name="Hur H.G."/>
        </authorList>
    </citation>
    <scope>NUCLEOTIDE SEQUENCE [LARGE SCALE GENOMIC DNA]</scope>
    <source>
        <strain evidence="1 2">DSM 6575</strain>
    </source>
</reference>
<dbReference type="eggNOG" id="ENOG5033AGE">
    <property type="taxonomic scope" value="Bacteria"/>
</dbReference>